<dbReference type="AlphaFoldDB" id="A9KBM9"/>
<dbReference type="InterPro" id="IPR016364">
    <property type="entry name" value="Surface_antigen_Rickettsia"/>
</dbReference>
<keyword evidence="1" id="KW-1133">Transmembrane helix</keyword>
<dbReference type="Proteomes" id="UP000008555">
    <property type="component" value="Chromosome"/>
</dbReference>
<dbReference type="EMBL" id="CP000733">
    <property type="protein sequence ID" value="ABS77895.1"/>
    <property type="molecule type" value="Genomic_DNA"/>
</dbReference>
<dbReference type="PROSITE" id="PS51257">
    <property type="entry name" value="PROKAR_LIPOPROTEIN"/>
    <property type="match status" value="1"/>
</dbReference>
<evidence type="ECO:0000256" key="1">
    <source>
        <dbReference type="SAM" id="Phobius"/>
    </source>
</evidence>
<dbReference type="KEGG" id="cbd:CBUD_0572"/>
<evidence type="ECO:0000313" key="3">
    <source>
        <dbReference type="EMBL" id="ABS77895.1"/>
    </source>
</evidence>
<reference evidence="3 4" key="1">
    <citation type="journal article" date="2009" name="Infect. Immun.">
        <title>Comparative genomics reveal extensive transposon-mediated genomic plasticity and diversity among potential effector proteins within the genus Coxiella.</title>
        <authorList>
            <person name="Beare P.A."/>
            <person name="Unsworth N."/>
            <person name="Andoh M."/>
            <person name="Voth D.E."/>
            <person name="Omsland A."/>
            <person name="Gilk S.D."/>
            <person name="Williams K.P."/>
            <person name="Sobral B.W."/>
            <person name="Kupko J.J.III."/>
            <person name="Porcella S.F."/>
            <person name="Samuel J.E."/>
            <person name="Heinzen R.A."/>
        </authorList>
    </citation>
    <scope>NUCLEOTIDE SEQUENCE [LARGE SCALE GENOMIC DNA]</scope>
    <source>
        <strain evidence="3 4">Dugway 5J108-111</strain>
    </source>
</reference>
<protein>
    <submittedName>
        <fullName evidence="3">17 kDa common-antigen</fullName>
    </submittedName>
</protein>
<evidence type="ECO:0000259" key="2">
    <source>
        <dbReference type="Pfam" id="PF05433"/>
    </source>
</evidence>
<dbReference type="Pfam" id="PF05433">
    <property type="entry name" value="Rick_17kDa_Anti"/>
    <property type="match status" value="1"/>
</dbReference>
<dbReference type="InterPro" id="IPR008816">
    <property type="entry name" value="Gly_zipper_2TM_dom"/>
</dbReference>
<gene>
    <name evidence="3" type="ordered locus">CBUD_0572</name>
</gene>
<evidence type="ECO:0000313" key="4">
    <source>
        <dbReference type="Proteomes" id="UP000008555"/>
    </source>
</evidence>
<keyword evidence="1" id="KW-0812">Transmembrane</keyword>
<name>A9KBM9_COXBN</name>
<keyword evidence="1" id="KW-0472">Membrane</keyword>
<dbReference type="RefSeq" id="WP_005771746.1">
    <property type="nucleotide sequence ID" value="NC_009727.1"/>
</dbReference>
<organism evidence="3 4">
    <name type="scientific">Coxiella burnetii (strain Dugway 5J108-111)</name>
    <dbReference type="NCBI Taxonomy" id="434922"/>
    <lineage>
        <taxon>Bacteria</taxon>
        <taxon>Pseudomonadati</taxon>
        <taxon>Pseudomonadota</taxon>
        <taxon>Gammaproteobacteria</taxon>
        <taxon>Legionellales</taxon>
        <taxon>Coxiellaceae</taxon>
        <taxon>Coxiella</taxon>
    </lineage>
</organism>
<dbReference type="HOGENOM" id="CLU_118535_0_0_6"/>
<dbReference type="PIRSF" id="PIRSF002721">
    <property type="entry name" value="Surface_antigen_Rickettsia"/>
    <property type="match status" value="1"/>
</dbReference>
<sequence>MKKIATIGATAVLAVGLTGCTPGNNIPGATLAGTAAGGLLGAAFFHGEGAWIGILGSALVGGVVGNFVGKRMDEQDRINMARAVTNTPVGQQASWTNSHDVTYTVRPIRQYHQHHRYCREYQTLVTIGGQTKKAYGTACRMPDGQWKIIR</sequence>
<feature type="domain" description="Glycine zipper 2TM" evidence="2">
    <location>
        <begin position="29"/>
        <end position="69"/>
    </location>
</feature>
<feature type="transmembrane region" description="Helical" evidence="1">
    <location>
        <begin position="49"/>
        <end position="68"/>
    </location>
</feature>
<proteinExistence type="predicted"/>
<accession>A9KBM9</accession>